<feature type="transmembrane region" description="Helical" evidence="1">
    <location>
        <begin position="52"/>
        <end position="76"/>
    </location>
</feature>
<dbReference type="RefSeq" id="WP_212692547.1">
    <property type="nucleotide sequence ID" value="NZ_CP058561.1"/>
</dbReference>
<keyword evidence="1" id="KW-0812">Transmembrane</keyword>
<gene>
    <name evidence="2" type="ORF">HYG85_04945</name>
</gene>
<dbReference type="KEGG" id="vgu:HYG85_04945"/>
<evidence type="ECO:0000313" key="3">
    <source>
        <dbReference type="Proteomes" id="UP000677305"/>
    </source>
</evidence>
<evidence type="ECO:0000313" key="2">
    <source>
        <dbReference type="EMBL" id="QUH28298.1"/>
    </source>
</evidence>
<dbReference type="Proteomes" id="UP000677305">
    <property type="component" value="Chromosome"/>
</dbReference>
<organism evidence="2 3">
    <name type="scientific">Vallitalea guaymasensis</name>
    <dbReference type="NCBI Taxonomy" id="1185412"/>
    <lineage>
        <taxon>Bacteria</taxon>
        <taxon>Bacillati</taxon>
        <taxon>Bacillota</taxon>
        <taxon>Clostridia</taxon>
        <taxon>Lachnospirales</taxon>
        <taxon>Vallitaleaceae</taxon>
        <taxon>Vallitalea</taxon>
    </lineage>
</organism>
<keyword evidence="1" id="KW-1133">Transmembrane helix</keyword>
<sequence length="246" mass="28856">MKTLLPILGAIVPIISIIISEIIKTRFGYKEYSRCKPYNKYKGDPFINTMKWINFNCLSIVLPIFIYSSFSLILYLNKIPLTIFKTIIYILFFLECAIYIIFLPKIKAKNKISDTDIKSIKKTKILLLLTNIPLSLILYIGIIYYYGIYIPTNEGIGLYLLITSIILILIGMIYSKDFYIQYLPKFKFKVYLKDSIDNTCIECINITEKNDRVVLEIDKDNAIKKQYIERPMNDIKFIETYVEYTI</sequence>
<feature type="transmembrane region" description="Helical" evidence="1">
    <location>
        <begin position="125"/>
        <end position="150"/>
    </location>
</feature>
<dbReference type="AlphaFoldDB" id="A0A8J8SB26"/>
<accession>A0A8J8SB26</accession>
<evidence type="ECO:0000256" key="1">
    <source>
        <dbReference type="SAM" id="Phobius"/>
    </source>
</evidence>
<dbReference type="EMBL" id="CP058561">
    <property type="protein sequence ID" value="QUH28298.1"/>
    <property type="molecule type" value="Genomic_DNA"/>
</dbReference>
<proteinExistence type="predicted"/>
<reference evidence="2 3" key="1">
    <citation type="submission" date="2020-07" db="EMBL/GenBank/DDBJ databases">
        <title>Vallitalea guaymasensis genome.</title>
        <authorList>
            <person name="Postec A."/>
        </authorList>
    </citation>
    <scope>NUCLEOTIDE SEQUENCE [LARGE SCALE GENOMIC DNA]</scope>
    <source>
        <strain evidence="2 3">Ra1766G1</strain>
    </source>
</reference>
<protein>
    <submittedName>
        <fullName evidence="2">Uncharacterized protein</fullName>
    </submittedName>
</protein>
<keyword evidence="1" id="KW-0472">Membrane</keyword>
<keyword evidence="3" id="KW-1185">Reference proteome</keyword>
<feature type="transmembrane region" description="Helical" evidence="1">
    <location>
        <begin position="82"/>
        <end position="104"/>
    </location>
</feature>
<feature type="transmembrane region" description="Helical" evidence="1">
    <location>
        <begin position="6"/>
        <end position="23"/>
    </location>
</feature>
<name>A0A8J8SB26_9FIRM</name>
<feature type="transmembrane region" description="Helical" evidence="1">
    <location>
        <begin position="156"/>
        <end position="175"/>
    </location>
</feature>